<comment type="similarity">
    <text evidence="9 10">Belongs to the TrpA family.</text>
</comment>
<accession>A0A3T0EDG1</accession>
<dbReference type="NCBIfam" id="TIGR00262">
    <property type="entry name" value="trpA"/>
    <property type="match status" value="1"/>
</dbReference>
<keyword evidence="12" id="KW-1185">Reference proteome</keyword>
<sequence>MTRLSDTFARLKSDGQAGFVAYVMAGDPDAATTLKVMHGLAEAGADVIELGAPFTDPMADGPPIQRAALRALDSGMTLRGVLQLIADFRKTNAATPVVIMGYANPFHAFGYQAFVDAASAAGADGVICVDLPPEEDAPLREPMERAGLSLIRLATPTTDDDRLPQVVKNTSGFVYYVSTTGVTGAGIGQTAVVSGAVDRVRKASGLPVAVGFGVKTPERAAEIAKVADAVVVGSAIVDALADGGVAGAVKLAKELAQATHNAR</sequence>
<dbReference type="EC" id="4.2.1.20" evidence="9"/>
<keyword evidence="7 9" id="KW-0456">Lyase</keyword>
<evidence type="ECO:0000256" key="3">
    <source>
        <dbReference type="ARBA" id="ARBA00011270"/>
    </source>
</evidence>
<gene>
    <name evidence="9" type="primary">trpA</name>
    <name evidence="11" type="ORF">X907_2828</name>
</gene>
<reference evidence="11 12" key="1">
    <citation type="submission" date="2016-12" db="EMBL/GenBank/DDBJ databases">
        <title>The genome of dimorphic prosthecate Glycocaulis alkaliphilus 6b-8t, isolated from crude oil dictates its adaptability in petroleum environments.</title>
        <authorList>
            <person name="Wu X.-L."/>
            <person name="Geng S."/>
        </authorList>
    </citation>
    <scope>NUCLEOTIDE SEQUENCE [LARGE SCALE GENOMIC DNA]</scope>
    <source>
        <strain evidence="11 12">6B-8</strain>
    </source>
</reference>
<evidence type="ECO:0000313" key="11">
    <source>
        <dbReference type="EMBL" id="AZU05336.1"/>
    </source>
</evidence>
<evidence type="ECO:0000256" key="6">
    <source>
        <dbReference type="ARBA" id="ARBA00023141"/>
    </source>
</evidence>
<keyword evidence="5 9" id="KW-0822">Tryptophan biosynthesis</keyword>
<dbReference type="Gene3D" id="3.20.20.70">
    <property type="entry name" value="Aldolase class I"/>
    <property type="match status" value="1"/>
</dbReference>
<dbReference type="PANTHER" id="PTHR43406:SF1">
    <property type="entry name" value="TRYPTOPHAN SYNTHASE ALPHA CHAIN, CHLOROPLASTIC"/>
    <property type="match status" value="1"/>
</dbReference>
<evidence type="ECO:0000313" key="12">
    <source>
        <dbReference type="Proteomes" id="UP000286954"/>
    </source>
</evidence>
<dbReference type="KEGG" id="gak:X907_2828"/>
<dbReference type="InterPro" id="IPR011060">
    <property type="entry name" value="RibuloseP-bd_barrel"/>
</dbReference>
<dbReference type="GO" id="GO:0005829">
    <property type="term" value="C:cytosol"/>
    <property type="evidence" value="ECO:0007669"/>
    <property type="project" value="TreeGrafter"/>
</dbReference>
<dbReference type="InterPro" id="IPR018204">
    <property type="entry name" value="Trp_synthase_alpha_AS"/>
</dbReference>
<comment type="catalytic activity">
    <reaction evidence="8 9">
        <text>(1S,2R)-1-C-(indol-3-yl)glycerol 3-phosphate + L-serine = D-glyceraldehyde 3-phosphate + L-tryptophan + H2O</text>
        <dbReference type="Rhea" id="RHEA:10532"/>
        <dbReference type="ChEBI" id="CHEBI:15377"/>
        <dbReference type="ChEBI" id="CHEBI:33384"/>
        <dbReference type="ChEBI" id="CHEBI:57912"/>
        <dbReference type="ChEBI" id="CHEBI:58866"/>
        <dbReference type="ChEBI" id="CHEBI:59776"/>
        <dbReference type="EC" id="4.2.1.20"/>
    </reaction>
</comment>
<evidence type="ECO:0000256" key="7">
    <source>
        <dbReference type="ARBA" id="ARBA00023239"/>
    </source>
</evidence>
<dbReference type="EMBL" id="CP018911">
    <property type="protein sequence ID" value="AZU05336.1"/>
    <property type="molecule type" value="Genomic_DNA"/>
</dbReference>
<keyword evidence="6 9" id="KW-0057">Aromatic amino acid biosynthesis</keyword>
<evidence type="ECO:0000256" key="4">
    <source>
        <dbReference type="ARBA" id="ARBA00022605"/>
    </source>
</evidence>
<dbReference type="AlphaFoldDB" id="A0A3T0EDG1"/>
<evidence type="ECO:0000256" key="8">
    <source>
        <dbReference type="ARBA" id="ARBA00049047"/>
    </source>
</evidence>
<comment type="pathway">
    <text evidence="2 9">Amino-acid biosynthesis; L-tryptophan biosynthesis; L-tryptophan from chorismate: step 5/5.</text>
</comment>
<evidence type="ECO:0000256" key="5">
    <source>
        <dbReference type="ARBA" id="ARBA00022822"/>
    </source>
</evidence>
<organism evidence="11 12">
    <name type="scientific">Glycocaulis alkaliphilus</name>
    <dbReference type="NCBI Taxonomy" id="1434191"/>
    <lineage>
        <taxon>Bacteria</taxon>
        <taxon>Pseudomonadati</taxon>
        <taxon>Pseudomonadota</taxon>
        <taxon>Alphaproteobacteria</taxon>
        <taxon>Maricaulales</taxon>
        <taxon>Maricaulaceae</taxon>
        <taxon>Glycocaulis</taxon>
    </lineage>
</organism>
<feature type="active site" description="Proton acceptor" evidence="9">
    <location>
        <position position="60"/>
    </location>
</feature>
<evidence type="ECO:0000256" key="9">
    <source>
        <dbReference type="HAMAP-Rule" id="MF_00131"/>
    </source>
</evidence>
<evidence type="ECO:0000256" key="10">
    <source>
        <dbReference type="RuleBase" id="RU003662"/>
    </source>
</evidence>
<proteinExistence type="inferred from homology"/>
<dbReference type="CDD" id="cd04724">
    <property type="entry name" value="Tryptophan_synthase_alpha"/>
    <property type="match status" value="1"/>
</dbReference>
<dbReference type="OrthoDB" id="9804578at2"/>
<comment type="function">
    <text evidence="1 9">The alpha subunit is responsible for the aldol cleavage of indoleglycerol phosphate to indole and glyceraldehyde 3-phosphate.</text>
</comment>
<comment type="subunit">
    <text evidence="3 9">Tetramer of two alpha and two beta chains.</text>
</comment>
<dbReference type="Pfam" id="PF00290">
    <property type="entry name" value="Trp_syntA"/>
    <property type="match status" value="1"/>
</dbReference>
<evidence type="ECO:0000256" key="2">
    <source>
        <dbReference type="ARBA" id="ARBA00004733"/>
    </source>
</evidence>
<protein>
    <recommendedName>
        <fullName evidence="9">Tryptophan synthase alpha chain</fullName>
        <ecNumber evidence="9">4.2.1.20</ecNumber>
    </recommendedName>
</protein>
<dbReference type="RefSeq" id="WP_127569033.1">
    <property type="nucleotide sequence ID" value="NZ_BMFB01000004.1"/>
</dbReference>
<dbReference type="PROSITE" id="PS00167">
    <property type="entry name" value="TRP_SYNTHASE_ALPHA"/>
    <property type="match status" value="1"/>
</dbReference>
<evidence type="ECO:0000256" key="1">
    <source>
        <dbReference type="ARBA" id="ARBA00003365"/>
    </source>
</evidence>
<dbReference type="InterPro" id="IPR013785">
    <property type="entry name" value="Aldolase_TIM"/>
</dbReference>
<keyword evidence="4 9" id="KW-0028">Amino-acid biosynthesis</keyword>
<dbReference type="HAMAP" id="MF_00131">
    <property type="entry name" value="Trp_synth_alpha"/>
    <property type="match status" value="1"/>
</dbReference>
<dbReference type="SUPFAM" id="SSF51366">
    <property type="entry name" value="Ribulose-phoshate binding barrel"/>
    <property type="match status" value="1"/>
</dbReference>
<name>A0A3T0EDG1_9PROT</name>
<dbReference type="GO" id="GO:0004834">
    <property type="term" value="F:tryptophan synthase activity"/>
    <property type="evidence" value="ECO:0007669"/>
    <property type="project" value="UniProtKB-UniRule"/>
</dbReference>
<feature type="active site" description="Proton acceptor" evidence="9">
    <location>
        <position position="49"/>
    </location>
</feature>
<dbReference type="InterPro" id="IPR002028">
    <property type="entry name" value="Trp_synthase_suA"/>
</dbReference>
<dbReference type="PANTHER" id="PTHR43406">
    <property type="entry name" value="TRYPTOPHAN SYNTHASE, ALPHA CHAIN"/>
    <property type="match status" value="1"/>
</dbReference>
<dbReference type="UniPathway" id="UPA00035">
    <property type="reaction ID" value="UER00044"/>
</dbReference>
<dbReference type="FunFam" id="3.20.20.70:FF:000037">
    <property type="entry name" value="Tryptophan synthase alpha chain"/>
    <property type="match status" value="1"/>
</dbReference>
<dbReference type="Proteomes" id="UP000286954">
    <property type="component" value="Chromosome"/>
</dbReference>